<dbReference type="InterPro" id="IPR019734">
    <property type="entry name" value="TPR_rpt"/>
</dbReference>
<evidence type="ECO:0000256" key="1">
    <source>
        <dbReference type="ARBA" id="ARBA00022737"/>
    </source>
</evidence>
<evidence type="ECO:0000313" key="5">
    <source>
        <dbReference type="EMBL" id="CUH76702.1"/>
    </source>
</evidence>
<dbReference type="InterPro" id="IPR011990">
    <property type="entry name" value="TPR-like_helical_dom_sf"/>
</dbReference>
<dbReference type="AlphaFoldDB" id="A0A0P1G4P4"/>
<organism evidence="5 6">
    <name type="scientific">Tropicibacter naphthalenivorans</name>
    <dbReference type="NCBI Taxonomy" id="441103"/>
    <lineage>
        <taxon>Bacteria</taxon>
        <taxon>Pseudomonadati</taxon>
        <taxon>Pseudomonadota</taxon>
        <taxon>Alphaproteobacteria</taxon>
        <taxon>Rhodobacterales</taxon>
        <taxon>Roseobacteraceae</taxon>
        <taxon>Tropicibacter</taxon>
    </lineage>
</organism>
<dbReference type="RefSeq" id="WP_058246618.1">
    <property type="nucleotide sequence ID" value="NZ_CYSE01000002.1"/>
</dbReference>
<reference evidence="5 6" key="1">
    <citation type="submission" date="2015-09" db="EMBL/GenBank/DDBJ databases">
        <authorList>
            <consortium name="Swine Surveillance"/>
        </authorList>
    </citation>
    <scope>NUCLEOTIDE SEQUENCE [LARGE SCALE GENOMIC DNA]</scope>
    <source>
        <strain evidence="5 6">CECT 7648</strain>
    </source>
</reference>
<keyword evidence="2 3" id="KW-0802">TPR repeat</keyword>
<evidence type="ECO:0000256" key="3">
    <source>
        <dbReference type="PROSITE-ProRule" id="PRU00339"/>
    </source>
</evidence>
<protein>
    <submittedName>
        <fullName evidence="5">Poly-beta-1,6 N-acetyl-D-glucosamine export porin PgaA</fullName>
    </submittedName>
</protein>
<sequence length="233" mass="26041">MKVFAPLILCLLPLGAFANTDDMPDCLALDAQDRPQAVVSACDALLPTVTGDASLHAAGLQARGVAYRALGDLTASARDLEASVAEFEDAAALRMLGWTYRQMGRYREAVDVYTQSLRLEDHWQAWLSRCVVRQDLGHDWRALRDCRKALQRTTDNTDVLYFTARALNEMRRPHEAKQLALEAMQLAPSDPRHVTQYVLALHLQGDARKASNVARLGLERFPAEKSFESFIQD</sequence>
<evidence type="ECO:0000256" key="2">
    <source>
        <dbReference type="ARBA" id="ARBA00022803"/>
    </source>
</evidence>
<feature type="repeat" description="TPR" evidence="3">
    <location>
        <begin position="90"/>
        <end position="123"/>
    </location>
</feature>
<dbReference type="PANTHER" id="PTHR44858">
    <property type="entry name" value="TETRATRICOPEPTIDE REPEAT PROTEIN 6"/>
    <property type="match status" value="1"/>
</dbReference>
<dbReference type="Gene3D" id="1.25.40.10">
    <property type="entry name" value="Tetratricopeptide repeat domain"/>
    <property type="match status" value="1"/>
</dbReference>
<dbReference type="PANTHER" id="PTHR44858:SF1">
    <property type="entry name" value="UDP-N-ACETYLGLUCOSAMINE--PEPTIDE N-ACETYLGLUCOSAMINYLTRANSFERASE SPINDLY-RELATED"/>
    <property type="match status" value="1"/>
</dbReference>
<dbReference type="Pfam" id="PF13176">
    <property type="entry name" value="TPR_7"/>
    <property type="match status" value="1"/>
</dbReference>
<evidence type="ECO:0000313" key="6">
    <source>
        <dbReference type="Proteomes" id="UP000054935"/>
    </source>
</evidence>
<dbReference type="STRING" id="441103.TRN7648_01081"/>
<keyword evidence="1" id="KW-0677">Repeat</keyword>
<evidence type="ECO:0000256" key="4">
    <source>
        <dbReference type="SAM" id="SignalP"/>
    </source>
</evidence>
<feature type="signal peptide" evidence="4">
    <location>
        <begin position="1"/>
        <end position="18"/>
    </location>
</feature>
<keyword evidence="4" id="KW-0732">Signal</keyword>
<dbReference type="SMART" id="SM00028">
    <property type="entry name" value="TPR"/>
    <property type="match status" value="2"/>
</dbReference>
<dbReference type="Proteomes" id="UP000054935">
    <property type="component" value="Unassembled WGS sequence"/>
</dbReference>
<dbReference type="PROSITE" id="PS50005">
    <property type="entry name" value="TPR"/>
    <property type="match status" value="1"/>
</dbReference>
<name>A0A0P1G4P4_9RHOB</name>
<keyword evidence="6" id="KW-1185">Reference proteome</keyword>
<dbReference type="EMBL" id="CYSE01000002">
    <property type="protein sequence ID" value="CUH76702.1"/>
    <property type="molecule type" value="Genomic_DNA"/>
</dbReference>
<dbReference type="OrthoDB" id="7857753at2"/>
<gene>
    <name evidence="5" type="ORF">TRN7648_01081</name>
</gene>
<feature type="chain" id="PRO_5006063077" evidence="4">
    <location>
        <begin position="19"/>
        <end position="233"/>
    </location>
</feature>
<dbReference type="InterPro" id="IPR050498">
    <property type="entry name" value="Ycf3"/>
</dbReference>
<accession>A0A0P1G4P4</accession>
<dbReference type="SUPFAM" id="SSF48452">
    <property type="entry name" value="TPR-like"/>
    <property type="match status" value="1"/>
</dbReference>
<proteinExistence type="predicted"/>